<dbReference type="SUPFAM" id="SSF102712">
    <property type="entry name" value="JAB1/MPN domain"/>
    <property type="match status" value="1"/>
</dbReference>
<keyword evidence="12" id="KW-1185">Reference proteome</keyword>
<evidence type="ECO:0000256" key="2">
    <source>
        <dbReference type="ARBA" id="ARBA00010981"/>
    </source>
</evidence>
<dbReference type="Gene3D" id="1.20.58.80">
    <property type="entry name" value="Phosphotransferase system, lactose/cellobiose-type IIA subunit"/>
    <property type="match status" value="1"/>
</dbReference>
<dbReference type="GO" id="GO:0005768">
    <property type="term" value="C:endosome"/>
    <property type="evidence" value="ECO:0007669"/>
    <property type="project" value="TreeGrafter"/>
</dbReference>
<comment type="cofactor">
    <cofactor evidence="1">
        <name>Zn(2+)</name>
        <dbReference type="ChEBI" id="CHEBI:29105"/>
    </cofactor>
</comment>
<dbReference type="PANTHER" id="PTHR12947:SF13">
    <property type="entry name" value="FI19924P1"/>
    <property type="match status" value="1"/>
</dbReference>
<dbReference type="GO" id="GO:0006508">
    <property type="term" value="P:proteolysis"/>
    <property type="evidence" value="ECO:0007669"/>
    <property type="project" value="UniProtKB-KW"/>
</dbReference>
<feature type="region of interest" description="Disordered" evidence="9">
    <location>
        <begin position="228"/>
        <end position="328"/>
    </location>
</feature>
<dbReference type="GO" id="GO:0061578">
    <property type="term" value="F:K63-linked deubiquitinase activity"/>
    <property type="evidence" value="ECO:0007669"/>
    <property type="project" value="InterPro"/>
</dbReference>
<feature type="domain" description="MPN" evidence="10">
    <location>
        <begin position="348"/>
        <end position="475"/>
    </location>
</feature>
<sequence>MASHGAAAVRHNVEQITRLAQDYQYNPMVQLKYWLRTASTLVKEAAIYEREGYDEQAYLLLFRHAQLVLVNLVNHPGANDPNNRLGLVAAEKQVKVNLEKLEALKPRINKRYEQYKQSVQESQHRKAKTSYLPNDPLTARNPSFADPVLSDAAQPLEAGENKDLAVKIAQREISRRATVRRENRKAAISPEEERARRTAGVWGNWEQALEQQPDDLSRDLREVRSYIDGERNKKEDGLPNQHSTYSYPTVPQQSRFDAPVPTISTLPSHREETESLPVRPAKQSLTPHTPYEQPPPLPNKVYSAAPPVPRKDNLALTDSQPSQSDLNPSTFTFKPSAYLENGTPLRTVFLPPTLRHQFLALSNSNTRRNLETCGILCGTLISNALFISKLLIPEQESTSDTCETVNETAIFEYCDAEDVMVLGWIHTHPSQTCFMSSRDLHTHCGYQAMLPESIAIVCAPSKEPSWGVFRLTDPPGLKSVLGCTQTGLFHPHAQSNLYTDALRPGHVFEAQGLEFDTVDLRPRT</sequence>
<dbReference type="SUPFAM" id="SSF140856">
    <property type="entry name" value="USP8 N-terminal domain-like"/>
    <property type="match status" value="1"/>
</dbReference>
<dbReference type="KEGG" id="trg:TRUGW13939_04503"/>
<dbReference type="PANTHER" id="PTHR12947">
    <property type="entry name" value="AMSH-LIKE PROTEASE"/>
    <property type="match status" value="1"/>
</dbReference>
<evidence type="ECO:0000313" key="11">
    <source>
        <dbReference type="EMBL" id="QKX57391.1"/>
    </source>
</evidence>
<dbReference type="SMART" id="SM00232">
    <property type="entry name" value="JAB_MPN"/>
    <property type="match status" value="1"/>
</dbReference>
<dbReference type="GeneID" id="55992004"/>
<organism evidence="11 12">
    <name type="scientific">Talaromyces rugulosus</name>
    <name type="common">Penicillium rugulosum</name>
    <dbReference type="NCBI Taxonomy" id="121627"/>
    <lineage>
        <taxon>Eukaryota</taxon>
        <taxon>Fungi</taxon>
        <taxon>Dikarya</taxon>
        <taxon>Ascomycota</taxon>
        <taxon>Pezizomycotina</taxon>
        <taxon>Eurotiomycetes</taxon>
        <taxon>Eurotiomycetidae</taxon>
        <taxon>Eurotiales</taxon>
        <taxon>Trichocomaceae</taxon>
        <taxon>Talaromyces</taxon>
        <taxon>Talaromyces sect. Islandici</taxon>
    </lineage>
</organism>
<dbReference type="PROSITE" id="PS50249">
    <property type="entry name" value="MPN"/>
    <property type="match status" value="1"/>
</dbReference>
<accession>A0A7H8QV59</accession>
<dbReference type="GO" id="GO:0140492">
    <property type="term" value="F:metal-dependent deubiquitinase activity"/>
    <property type="evidence" value="ECO:0007669"/>
    <property type="project" value="InterPro"/>
</dbReference>
<feature type="compositionally biased region" description="Polar residues" evidence="9">
    <location>
        <begin position="240"/>
        <end position="255"/>
    </location>
</feature>
<dbReference type="GO" id="GO:0016020">
    <property type="term" value="C:membrane"/>
    <property type="evidence" value="ECO:0007669"/>
    <property type="project" value="TreeGrafter"/>
</dbReference>
<evidence type="ECO:0000313" key="12">
    <source>
        <dbReference type="Proteomes" id="UP000509510"/>
    </source>
</evidence>
<reference evidence="12" key="1">
    <citation type="submission" date="2020-06" db="EMBL/GenBank/DDBJ databases">
        <title>A chromosome-scale genome assembly of Talaromyces rugulosus W13939.</title>
        <authorList>
            <person name="Wang B."/>
            <person name="Guo L."/>
            <person name="Ye K."/>
            <person name="Wang L."/>
        </authorList>
    </citation>
    <scope>NUCLEOTIDE SEQUENCE [LARGE SCALE GENOMIC DNA]</scope>
    <source>
        <strain evidence="12">W13939</strain>
    </source>
</reference>
<dbReference type="Proteomes" id="UP000509510">
    <property type="component" value="Chromosome II"/>
</dbReference>
<evidence type="ECO:0000256" key="4">
    <source>
        <dbReference type="ARBA" id="ARBA00022723"/>
    </source>
</evidence>
<evidence type="ECO:0000256" key="8">
    <source>
        <dbReference type="ARBA" id="ARBA00023049"/>
    </source>
</evidence>
<dbReference type="InterPro" id="IPR044098">
    <property type="entry name" value="STAMBP/STALP-like_MPN"/>
</dbReference>
<feature type="region of interest" description="Disordered" evidence="9">
    <location>
        <begin position="119"/>
        <end position="140"/>
    </location>
</feature>
<dbReference type="EMBL" id="CP055899">
    <property type="protein sequence ID" value="QKX57391.1"/>
    <property type="molecule type" value="Genomic_DNA"/>
</dbReference>
<feature type="compositionally biased region" description="Basic and acidic residues" evidence="9">
    <location>
        <begin position="228"/>
        <end position="237"/>
    </location>
</feature>
<dbReference type="InterPro" id="IPR037518">
    <property type="entry name" value="MPN"/>
</dbReference>
<evidence type="ECO:0000256" key="5">
    <source>
        <dbReference type="ARBA" id="ARBA00022786"/>
    </source>
</evidence>
<evidence type="ECO:0000256" key="6">
    <source>
        <dbReference type="ARBA" id="ARBA00022801"/>
    </source>
</evidence>
<evidence type="ECO:0000256" key="7">
    <source>
        <dbReference type="ARBA" id="ARBA00022833"/>
    </source>
</evidence>
<keyword evidence="5" id="KW-0833">Ubl conjugation pathway</keyword>
<dbReference type="InterPro" id="IPR015063">
    <property type="entry name" value="USP8_dimer"/>
</dbReference>
<dbReference type="GO" id="GO:0046872">
    <property type="term" value="F:metal ion binding"/>
    <property type="evidence" value="ECO:0007669"/>
    <property type="project" value="UniProtKB-KW"/>
</dbReference>
<comment type="similarity">
    <text evidence="2">Belongs to the peptidase M67C family.</text>
</comment>
<keyword evidence="4" id="KW-0479">Metal-binding</keyword>
<dbReference type="OrthoDB" id="3640at2759"/>
<dbReference type="AlphaFoldDB" id="A0A7H8QV59"/>
<dbReference type="RefSeq" id="XP_035343569.1">
    <property type="nucleotide sequence ID" value="XM_035487676.1"/>
</dbReference>
<evidence type="ECO:0000259" key="10">
    <source>
        <dbReference type="PROSITE" id="PS50249"/>
    </source>
</evidence>
<dbReference type="CDD" id="cd08066">
    <property type="entry name" value="MPN_AMSH_like"/>
    <property type="match status" value="1"/>
</dbReference>
<dbReference type="Pfam" id="PF01398">
    <property type="entry name" value="JAB"/>
    <property type="match status" value="1"/>
</dbReference>
<dbReference type="InterPro" id="IPR000555">
    <property type="entry name" value="JAMM/MPN+_dom"/>
</dbReference>
<evidence type="ECO:0000256" key="3">
    <source>
        <dbReference type="ARBA" id="ARBA00022670"/>
    </source>
</evidence>
<gene>
    <name evidence="11" type="ORF">TRUGW13939_04503</name>
</gene>
<keyword evidence="6" id="KW-0378">Hydrolase</keyword>
<keyword evidence="7" id="KW-0862">Zinc</keyword>
<dbReference type="Pfam" id="PF08969">
    <property type="entry name" value="USP8_dimer"/>
    <property type="match status" value="1"/>
</dbReference>
<evidence type="ECO:0000256" key="1">
    <source>
        <dbReference type="ARBA" id="ARBA00001947"/>
    </source>
</evidence>
<dbReference type="GO" id="GO:0070536">
    <property type="term" value="P:protein K63-linked deubiquitination"/>
    <property type="evidence" value="ECO:0007669"/>
    <property type="project" value="InterPro"/>
</dbReference>
<keyword evidence="3" id="KW-0645">Protease</keyword>
<name>A0A7H8QV59_TALRU</name>
<dbReference type="FunFam" id="3.40.140.10:FF:000033">
    <property type="entry name" value="AMSH-like protease sst2"/>
    <property type="match status" value="1"/>
</dbReference>
<feature type="compositionally biased region" description="Polar residues" evidence="9">
    <location>
        <begin position="316"/>
        <end position="328"/>
    </location>
</feature>
<keyword evidence="8" id="KW-0482">Metalloprotease</keyword>
<dbReference type="Gene3D" id="3.40.140.10">
    <property type="entry name" value="Cytidine Deaminase, domain 2"/>
    <property type="match status" value="1"/>
</dbReference>
<evidence type="ECO:0000256" key="9">
    <source>
        <dbReference type="SAM" id="MobiDB-lite"/>
    </source>
</evidence>
<proteinExistence type="inferred from homology"/>
<protein>
    <recommendedName>
        <fullName evidence="10">MPN domain-containing protein</fullName>
    </recommendedName>
</protein>